<dbReference type="EMBL" id="FOCV01000043">
    <property type="protein sequence ID" value="SEP15281.1"/>
    <property type="molecule type" value="Genomic_DNA"/>
</dbReference>
<feature type="compositionally biased region" description="Polar residues" evidence="1">
    <location>
        <begin position="13"/>
        <end position="25"/>
    </location>
</feature>
<accession>A0A1H8VIT1</accession>
<sequence>MEFPIRPTAKRPGTSSRPTQPNAFRNAQVLPPHKVDLTLAPTTQEQMRASPNIINHTRH</sequence>
<reference evidence="2" key="1">
    <citation type="submission" date="2016-10" db="EMBL/GenBank/DDBJ databases">
        <authorList>
            <person name="de Groot N.N."/>
        </authorList>
    </citation>
    <scope>NUCLEOTIDE SEQUENCE [LARGE SCALE GENOMIC DNA]</scope>
    <source>
        <strain evidence="2">CCBAU85039</strain>
    </source>
</reference>
<reference evidence="3 5" key="3">
    <citation type="submission" date="2016-10" db="EMBL/GenBank/DDBJ databases">
        <authorList>
            <person name="Varghese N."/>
            <person name="Submissions S."/>
        </authorList>
    </citation>
    <scope>NUCLEOTIDE SEQUENCE [LARGE SCALE GENOMIC DNA]</scope>
    <source>
        <strain evidence="3 5">CGMCC 1.7071</strain>
    </source>
</reference>
<dbReference type="EMBL" id="FNXB01000054">
    <property type="protein sequence ID" value="SEI19055.1"/>
    <property type="molecule type" value="Genomic_DNA"/>
</dbReference>
<name>A0A1H8VIT1_9HYPH</name>
<reference evidence="4" key="2">
    <citation type="submission" date="2016-10" db="EMBL/GenBank/DDBJ databases">
        <authorList>
            <person name="Wibberg D."/>
        </authorList>
    </citation>
    <scope>NUCLEOTIDE SEQUENCE [LARGE SCALE GENOMIC DNA]</scope>
</reference>
<dbReference type="Proteomes" id="UP000183063">
    <property type="component" value="Unassembled WGS sequence"/>
</dbReference>
<evidence type="ECO:0000313" key="4">
    <source>
        <dbReference type="Proteomes" id="UP000183063"/>
    </source>
</evidence>
<feature type="region of interest" description="Disordered" evidence="1">
    <location>
        <begin position="1"/>
        <end position="59"/>
    </location>
</feature>
<gene>
    <name evidence="2" type="ORF">RTCCBAU85039_6067</name>
    <name evidence="3" type="ORF">SAMN05216228_104318</name>
</gene>
<evidence type="ECO:0000313" key="5">
    <source>
        <dbReference type="Proteomes" id="UP000198939"/>
    </source>
</evidence>
<evidence type="ECO:0000256" key="1">
    <source>
        <dbReference type="SAM" id="MobiDB-lite"/>
    </source>
</evidence>
<dbReference type="AlphaFoldDB" id="A0A1H8VIT1"/>
<evidence type="ECO:0000313" key="2">
    <source>
        <dbReference type="EMBL" id="SEI19055.1"/>
    </source>
</evidence>
<proteinExistence type="predicted"/>
<protein>
    <submittedName>
        <fullName evidence="2">Uncharacterized protein</fullName>
    </submittedName>
</protein>
<feature type="compositionally biased region" description="Polar residues" evidence="1">
    <location>
        <begin position="40"/>
        <end position="59"/>
    </location>
</feature>
<dbReference type="Proteomes" id="UP000198939">
    <property type="component" value="Unassembled WGS sequence"/>
</dbReference>
<keyword evidence="5" id="KW-1185">Reference proteome</keyword>
<organism evidence="2 4">
    <name type="scientific">Rhizobium tibeticum</name>
    <dbReference type="NCBI Taxonomy" id="501024"/>
    <lineage>
        <taxon>Bacteria</taxon>
        <taxon>Pseudomonadati</taxon>
        <taxon>Pseudomonadota</taxon>
        <taxon>Alphaproteobacteria</taxon>
        <taxon>Hyphomicrobiales</taxon>
        <taxon>Rhizobiaceae</taxon>
        <taxon>Rhizobium/Agrobacterium group</taxon>
        <taxon>Rhizobium</taxon>
    </lineage>
</organism>
<evidence type="ECO:0000313" key="3">
    <source>
        <dbReference type="EMBL" id="SEP15281.1"/>
    </source>
</evidence>